<dbReference type="STRING" id="4615.A0A199W022"/>
<dbReference type="AlphaFoldDB" id="A0A199W022"/>
<dbReference type="Proteomes" id="UP000092600">
    <property type="component" value="Unassembled WGS sequence"/>
</dbReference>
<protein>
    <submittedName>
        <fullName evidence="2">Protein FAR1-RELATED SEQUENCE 5</fullName>
    </submittedName>
</protein>
<comment type="caution">
    <text evidence="2">The sequence shown here is derived from an EMBL/GenBank/DDBJ whole genome shotgun (WGS) entry which is preliminary data.</text>
</comment>
<evidence type="ECO:0000313" key="3">
    <source>
        <dbReference type="Proteomes" id="UP000092600"/>
    </source>
</evidence>
<evidence type="ECO:0000259" key="1">
    <source>
        <dbReference type="Pfam" id="PF03101"/>
    </source>
</evidence>
<feature type="non-terminal residue" evidence="2">
    <location>
        <position position="176"/>
    </location>
</feature>
<dbReference type="InterPro" id="IPR004330">
    <property type="entry name" value="FAR1_DNA_bnd_dom"/>
</dbReference>
<organism evidence="2 3">
    <name type="scientific">Ananas comosus</name>
    <name type="common">Pineapple</name>
    <name type="synonym">Ananas ananas</name>
    <dbReference type="NCBI Taxonomy" id="4615"/>
    <lineage>
        <taxon>Eukaryota</taxon>
        <taxon>Viridiplantae</taxon>
        <taxon>Streptophyta</taxon>
        <taxon>Embryophyta</taxon>
        <taxon>Tracheophyta</taxon>
        <taxon>Spermatophyta</taxon>
        <taxon>Magnoliopsida</taxon>
        <taxon>Liliopsida</taxon>
        <taxon>Poales</taxon>
        <taxon>Bromeliaceae</taxon>
        <taxon>Bromelioideae</taxon>
        <taxon>Ananas</taxon>
    </lineage>
</organism>
<dbReference type="PANTHER" id="PTHR46328">
    <property type="entry name" value="FAR-RED IMPAIRED RESPONSIVE (FAR1) FAMILY PROTEIN-RELATED"/>
    <property type="match status" value="1"/>
</dbReference>
<sequence length="176" mass="20762">VYPGQEFSSLEEARNFYNKYAFKTRFSIRKSTHYKAKKQDNMITSVTYTCSKEGQCNSKLTTQEKGDHENLQNNNTSKKEISLRRTGCKAHMRVRLVNTTKWTVMTFTKEHNHELIVSPSKARFFRSHRTITKEQKELIHICMIINIFNCYGIFAINGHLHIFEILFFCKYVYITA</sequence>
<gene>
    <name evidence="2" type="ORF">ACMD2_22795</name>
</gene>
<dbReference type="Pfam" id="PF03101">
    <property type="entry name" value="FAR1"/>
    <property type="match status" value="1"/>
</dbReference>
<accession>A0A199W022</accession>
<proteinExistence type="predicted"/>
<feature type="domain" description="FAR1" evidence="1">
    <location>
        <begin position="15"/>
        <end position="116"/>
    </location>
</feature>
<dbReference type="PANTHER" id="PTHR46328:SF27">
    <property type="entry name" value="OS12G0287500 PROTEIN"/>
    <property type="match status" value="1"/>
</dbReference>
<dbReference type="EMBL" id="LSRQ01000526">
    <property type="protein sequence ID" value="OAY82265.1"/>
    <property type="molecule type" value="Genomic_DNA"/>
</dbReference>
<feature type="non-terminal residue" evidence="2">
    <location>
        <position position="1"/>
    </location>
</feature>
<reference evidence="2 3" key="1">
    <citation type="journal article" date="2016" name="DNA Res.">
        <title>The draft genome of MD-2 pineapple using hybrid error correction of long reads.</title>
        <authorList>
            <person name="Redwan R.M."/>
            <person name="Saidin A."/>
            <person name="Kumar S.V."/>
        </authorList>
    </citation>
    <scope>NUCLEOTIDE SEQUENCE [LARGE SCALE GENOMIC DNA]</scope>
    <source>
        <strain evidence="3">cv. MD2</strain>
        <tissue evidence="2">Leaf</tissue>
    </source>
</reference>
<name>A0A199W022_ANACO</name>
<evidence type="ECO:0000313" key="2">
    <source>
        <dbReference type="EMBL" id="OAY82265.1"/>
    </source>
</evidence>